<keyword evidence="1" id="KW-0812">Transmembrane</keyword>
<accession>A0A830E3F9</accession>
<proteinExistence type="predicted"/>
<dbReference type="EMBL" id="AP026830">
    <property type="protein sequence ID" value="BDR93196.1"/>
    <property type="molecule type" value="Genomic_DNA"/>
</dbReference>
<evidence type="ECO:0000313" key="2">
    <source>
        <dbReference type="EMBL" id="BDR93196.1"/>
    </source>
</evidence>
<reference evidence="3" key="2">
    <citation type="submission" date="2020-09" db="EMBL/GenBank/DDBJ databases">
        <authorList>
            <person name="Sun Q."/>
            <person name="Ohkuma M."/>
        </authorList>
    </citation>
    <scope>NUCLEOTIDE SEQUENCE</scope>
    <source>
        <strain evidence="3">JCM 11219</strain>
    </source>
</reference>
<reference evidence="2" key="4">
    <citation type="journal article" date="2023" name="Microbiol. Resour. Announc.">
        <title>Complete Genome Sequence of Vulcanisaeta souniana Strain IC-059, a Hyperthermophilic Archaeon Isolated from Hot Spring Water in Japan.</title>
        <authorList>
            <person name="Kato S."/>
            <person name="Itoh T."/>
            <person name="Wu L."/>
            <person name="Ma J."/>
            <person name="Ohkuma M."/>
        </authorList>
    </citation>
    <scope>NUCLEOTIDE SEQUENCE</scope>
    <source>
        <strain evidence="2">JCM 11219</strain>
    </source>
</reference>
<dbReference type="Proteomes" id="UP001060771">
    <property type="component" value="Chromosome"/>
</dbReference>
<keyword evidence="1" id="KW-1133">Transmembrane helix</keyword>
<dbReference type="EMBL" id="BMNM01000005">
    <property type="protein sequence ID" value="GGI78327.1"/>
    <property type="molecule type" value="Genomic_DNA"/>
</dbReference>
<evidence type="ECO:0000313" key="4">
    <source>
        <dbReference type="Proteomes" id="UP000657075"/>
    </source>
</evidence>
<keyword evidence="1" id="KW-0472">Membrane</keyword>
<dbReference type="GeneID" id="76207829"/>
<dbReference type="Proteomes" id="UP000657075">
    <property type="component" value="Unassembled WGS sequence"/>
</dbReference>
<name>A0A830E3F9_9CREN</name>
<reference evidence="5" key="3">
    <citation type="submission" date="2022-09" db="EMBL/GenBank/DDBJ databases">
        <title>Complete genome sequence of Vulcanisaeta souniana.</title>
        <authorList>
            <person name="Kato S."/>
            <person name="Itoh T."/>
            <person name="Ohkuma M."/>
        </authorList>
    </citation>
    <scope>NUCLEOTIDE SEQUENCE [LARGE SCALE GENOMIC DNA]</scope>
    <source>
        <strain evidence="5">JCM 11219</strain>
    </source>
</reference>
<evidence type="ECO:0000256" key="1">
    <source>
        <dbReference type="SAM" id="Phobius"/>
    </source>
</evidence>
<sequence>MGWESPRRWLALATTLTILTPLFVPLLFFAITAWIAYYRTRRLARACKDPEEARRMGILRLCMRYYYKDRDP</sequence>
<organism evidence="3 4">
    <name type="scientific">Vulcanisaeta souniana JCM 11219</name>
    <dbReference type="NCBI Taxonomy" id="1293586"/>
    <lineage>
        <taxon>Archaea</taxon>
        <taxon>Thermoproteota</taxon>
        <taxon>Thermoprotei</taxon>
        <taxon>Thermoproteales</taxon>
        <taxon>Thermoproteaceae</taxon>
        <taxon>Vulcanisaeta</taxon>
    </lineage>
</organism>
<dbReference type="AlphaFoldDB" id="A0A830E3F9"/>
<evidence type="ECO:0000313" key="5">
    <source>
        <dbReference type="Proteomes" id="UP001060771"/>
    </source>
</evidence>
<evidence type="ECO:0000313" key="3">
    <source>
        <dbReference type="EMBL" id="GGI78327.1"/>
    </source>
</evidence>
<gene>
    <name evidence="3" type="ORF">GCM10007112_13960</name>
    <name evidence="2" type="ORF">Vsou_22890</name>
</gene>
<reference evidence="3" key="1">
    <citation type="journal article" date="2014" name="Int. J. Syst. Evol. Microbiol.">
        <title>Complete genome sequence of Corynebacterium casei LMG S-19264T (=DSM 44701T), isolated from a smear-ripened cheese.</title>
        <authorList>
            <consortium name="US DOE Joint Genome Institute (JGI-PGF)"/>
            <person name="Walter F."/>
            <person name="Albersmeier A."/>
            <person name="Kalinowski J."/>
            <person name="Ruckert C."/>
        </authorList>
    </citation>
    <scope>NUCLEOTIDE SEQUENCE</scope>
    <source>
        <strain evidence="3">JCM 11219</strain>
    </source>
</reference>
<protein>
    <submittedName>
        <fullName evidence="3">Uncharacterized protein</fullName>
    </submittedName>
</protein>
<dbReference type="RefSeq" id="WP_054843759.1">
    <property type="nucleotide sequence ID" value="NZ_AP026830.1"/>
</dbReference>
<keyword evidence="5" id="KW-1185">Reference proteome</keyword>
<feature type="transmembrane region" description="Helical" evidence="1">
    <location>
        <begin position="12"/>
        <end position="38"/>
    </location>
</feature>